<feature type="transmembrane region" description="Helical" evidence="8">
    <location>
        <begin position="131"/>
        <end position="153"/>
    </location>
</feature>
<sequence length="279" mass="31041" precursor="true">MFKKKLFWLIIIATALVTLNMTLLWKLGDIAHFWMSIVFWSAVGSLLWDNQDILKQNEEIKSDLLSTVAGTLLIALILFKSAVVSSKFDPFLRLAPFLSGLGLSLIAVGFHNLKLYWRELVILFFHGTPSVITLPLVDFITSLTAKFAYYSLWYVGFNVTRDGNYVALPTGRVLVNGGCSGIEAMNYLLGLAVVCLVMFPTKQNKALVIGFAVICGFIVNVFRVAGMALLVASNRLDLFKYWHEGEGSLVVGMIAVILFGIFYQFMLKRDSKLSQSSGN</sequence>
<name>K9VNJ2_9CYAN</name>
<keyword evidence="6 8" id="KW-1133">Transmembrane helix</keyword>
<feature type="transmembrane region" description="Helical" evidence="8">
    <location>
        <begin position="7"/>
        <end position="25"/>
    </location>
</feature>
<evidence type="ECO:0000256" key="1">
    <source>
        <dbReference type="ARBA" id="ARBA00004651"/>
    </source>
</evidence>
<comment type="subcellular location">
    <subcellularLocation>
        <location evidence="1">Cell membrane</location>
        <topology evidence="1">Multi-pass membrane protein</topology>
    </subcellularLocation>
</comment>
<evidence type="ECO:0000256" key="8">
    <source>
        <dbReference type="SAM" id="Phobius"/>
    </source>
</evidence>
<evidence type="ECO:0000256" key="6">
    <source>
        <dbReference type="ARBA" id="ARBA00022989"/>
    </source>
</evidence>
<evidence type="ECO:0000313" key="10">
    <source>
        <dbReference type="Proteomes" id="UP000010478"/>
    </source>
</evidence>
<evidence type="ECO:0000313" key="9">
    <source>
        <dbReference type="EMBL" id="AFZ09114.1"/>
    </source>
</evidence>
<keyword evidence="7 8" id="KW-0472">Membrane</keyword>
<feature type="transmembrane region" description="Helical" evidence="8">
    <location>
        <begin position="249"/>
        <end position="267"/>
    </location>
</feature>
<dbReference type="KEGG" id="oni:Osc7112_4845"/>
<dbReference type="AlphaFoldDB" id="K9VNJ2"/>
<feature type="transmembrane region" description="Helical" evidence="8">
    <location>
        <begin position="206"/>
        <end position="229"/>
    </location>
</feature>
<reference evidence="9 10" key="1">
    <citation type="submission" date="2012-05" db="EMBL/GenBank/DDBJ databases">
        <title>Finished chromosome of genome of Oscillatoria sp. PCC 7112.</title>
        <authorList>
            <consortium name="US DOE Joint Genome Institute"/>
            <person name="Gugger M."/>
            <person name="Coursin T."/>
            <person name="Rippka R."/>
            <person name="Tandeau De Marsac N."/>
            <person name="Huntemann M."/>
            <person name="Wei C.-L."/>
            <person name="Han J."/>
            <person name="Detter J.C."/>
            <person name="Han C."/>
            <person name="Tapia R."/>
            <person name="Davenport K."/>
            <person name="Daligault H."/>
            <person name="Erkkila T."/>
            <person name="Gu W."/>
            <person name="Munk A.C.C."/>
            <person name="Teshima H."/>
            <person name="Xu Y."/>
            <person name="Chain P."/>
            <person name="Chen A."/>
            <person name="Krypides N."/>
            <person name="Mavromatis K."/>
            <person name="Markowitz V."/>
            <person name="Szeto E."/>
            <person name="Ivanova N."/>
            <person name="Mikhailova N."/>
            <person name="Ovchinnikova G."/>
            <person name="Pagani I."/>
            <person name="Pati A."/>
            <person name="Goodwin L."/>
            <person name="Peters L."/>
            <person name="Pitluck S."/>
            <person name="Woyke T."/>
            <person name="Kerfeld C."/>
        </authorList>
    </citation>
    <scope>NUCLEOTIDE SEQUENCE [LARGE SCALE GENOMIC DNA]</scope>
    <source>
        <strain evidence="9 10">PCC 7112</strain>
    </source>
</reference>
<evidence type="ECO:0000256" key="5">
    <source>
        <dbReference type="ARBA" id="ARBA00022801"/>
    </source>
</evidence>
<organism evidence="9 10">
    <name type="scientific">Phormidium nigroviride PCC 7112</name>
    <dbReference type="NCBI Taxonomy" id="179408"/>
    <lineage>
        <taxon>Bacteria</taxon>
        <taxon>Bacillati</taxon>
        <taxon>Cyanobacteriota</taxon>
        <taxon>Cyanophyceae</taxon>
        <taxon>Oscillatoriophycideae</taxon>
        <taxon>Oscillatoriales</taxon>
        <taxon>Oscillatoriaceae</taxon>
        <taxon>Phormidium</taxon>
    </lineage>
</organism>
<dbReference type="NCBIfam" id="TIGR03763">
    <property type="entry name" value="cyanoexo_CrtA"/>
    <property type="match status" value="1"/>
</dbReference>
<dbReference type="Proteomes" id="UP000010478">
    <property type="component" value="Chromosome"/>
</dbReference>
<dbReference type="OrthoDB" id="461510at2"/>
<keyword evidence="4 8" id="KW-0812">Transmembrane</keyword>
<proteinExistence type="predicted"/>
<evidence type="ECO:0000256" key="7">
    <source>
        <dbReference type="ARBA" id="ARBA00023136"/>
    </source>
</evidence>
<protein>
    <submittedName>
        <fullName evidence="9">Exosortase</fullName>
    </submittedName>
</protein>
<evidence type="ECO:0000256" key="3">
    <source>
        <dbReference type="ARBA" id="ARBA00022670"/>
    </source>
</evidence>
<keyword evidence="3" id="KW-0645">Protease</keyword>
<dbReference type="Pfam" id="PF09721">
    <property type="entry name" value="Exosortase_EpsH"/>
    <property type="match status" value="1"/>
</dbReference>
<feature type="transmembrane region" description="Helical" evidence="8">
    <location>
        <begin position="60"/>
        <end position="79"/>
    </location>
</feature>
<gene>
    <name evidence="9" type="ORF">Osc7112_4845</name>
</gene>
<dbReference type="NCBIfam" id="TIGR04178">
    <property type="entry name" value="exo_archaeo"/>
    <property type="match status" value="1"/>
</dbReference>
<accession>K9VNJ2</accession>
<keyword evidence="10" id="KW-1185">Reference proteome</keyword>
<feature type="transmembrane region" description="Helical" evidence="8">
    <location>
        <begin position="91"/>
        <end position="110"/>
    </location>
</feature>
<feature type="transmembrane region" description="Helical" evidence="8">
    <location>
        <begin position="31"/>
        <end position="48"/>
    </location>
</feature>
<evidence type="ECO:0000256" key="2">
    <source>
        <dbReference type="ARBA" id="ARBA00022475"/>
    </source>
</evidence>
<dbReference type="HOGENOM" id="CLU_077354_0_0_3"/>
<dbReference type="RefSeq" id="WP_015178346.1">
    <property type="nucleotide sequence ID" value="NC_019729.1"/>
</dbReference>
<dbReference type="InterPro" id="IPR019127">
    <property type="entry name" value="Exosortase"/>
</dbReference>
<keyword evidence="2" id="KW-1003">Cell membrane</keyword>
<dbReference type="GO" id="GO:0008233">
    <property type="term" value="F:peptidase activity"/>
    <property type="evidence" value="ECO:0007669"/>
    <property type="project" value="UniProtKB-KW"/>
</dbReference>
<feature type="transmembrane region" description="Helical" evidence="8">
    <location>
        <begin position="173"/>
        <end position="199"/>
    </location>
</feature>
<dbReference type="InterPro" id="IPR022505">
    <property type="entry name" value="Exosortase_cyanobac"/>
</dbReference>
<dbReference type="GO" id="GO:0005886">
    <property type="term" value="C:plasma membrane"/>
    <property type="evidence" value="ECO:0007669"/>
    <property type="project" value="UniProtKB-SubCell"/>
</dbReference>
<dbReference type="GO" id="GO:0006508">
    <property type="term" value="P:proteolysis"/>
    <property type="evidence" value="ECO:0007669"/>
    <property type="project" value="UniProtKB-KW"/>
</dbReference>
<dbReference type="EMBL" id="CP003614">
    <property type="protein sequence ID" value="AFZ09114.1"/>
    <property type="molecule type" value="Genomic_DNA"/>
</dbReference>
<evidence type="ECO:0000256" key="4">
    <source>
        <dbReference type="ARBA" id="ARBA00022692"/>
    </source>
</evidence>
<dbReference type="InterPro" id="IPR026392">
    <property type="entry name" value="Exo/Archaeosortase_dom"/>
</dbReference>
<dbReference type="eggNOG" id="ENOG503112P">
    <property type="taxonomic scope" value="Bacteria"/>
</dbReference>
<keyword evidence="5" id="KW-0378">Hydrolase</keyword>